<sequence>MKNNETAEKPEKYPFAELSKIIHIDGIDAKKIADRWWNILDPRLCKEPLSQKEKKYIYSRVPQLIRPQQKINWKGLQEEMKAKFEKFPGDGIEAGASNKADDNIEAGASNKASIDYMMN</sequence>
<dbReference type="AlphaFoldDB" id="A0A9W4SCK4"/>
<proteinExistence type="predicted"/>
<dbReference type="OrthoDB" id="10527565at2759"/>
<accession>A0A9W4SCK4</accession>
<protein>
    <submittedName>
        <fullName evidence="1">6488_t:CDS:1</fullName>
    </submittedName>
</protein>
<comment type="caution">
    <text evidence="1">The sequence shown here is derived from an EMBL/GenBank/DDBJ whole genome shotgun (WGS) entry which is preliminary data.</text>
</comment>
<evidence type="ECO:0000313" key="2">
    <source>
        <dbReference type="Proteomes" id="UP001153678"/>
    </source>
</evidence>
<gene>
    <name evidence="1" type="ORF">FWILDA_LOCUS1450</name>
</gene>
<evidence type="ECO:0000313" key="1">
    <source>
        <dbReference type="EMBL" id="CAI2164206.1"/>
    </source>
</evidence>
<keyword evidence="2" id="KW-1185">Reference proteome</keyword>
<reference evidence="1" key="1">
    <citation type="submission" date="2022-08" db="EMBL/GenBank/DDBJ databases">
        <authorList>
            <person name="Kallberg Y."/>
            <person name="Tangrot J."/>
            <person name="Rosling A."/>
        </authorList>
    </citation>
    <scope>NUCLEOTIDE SEQUENCE</scope>
    <source>
        <strain evidence="1">Wild A</strain>
    </source>
</reference>
<name>A0A9W4SCK4_9GLOM</name>
<organism evidence="1 2">
    <name type="scientific">Funneliformis geosporum</name>
    <dbReference type="NCBI Taxonomy" id="1117311"/>
    <lineage>
        <taxon>Eukaryota</taxon>
        <taxon>Fungi</taxon>
        <taxon>Fungi incertae sedis</taxon>
        <taxon>Mucoromycota</taxon>
        <taxon>Glomeromycotina</taxon>
        <taxon>Glomeromycetes</taxon>
        <taxon>Glomerales</taxon>
        <taxon>Glomeraceae</taxon>
        <taxon>Funneliformis</taxon>
    </lineage>
</organism>
<dbReference type="Proteomes" id="UP001153678">
    <property type="component" value="Unassembled WGS sequence"/>
</dbReference>
<dbReference type="EMBL" id="CAMKVN010000139">
    <property type="protein sequence ID" value="CAI2164206.1"/>
    <property type="molecule type" value="Genomic_DNA"/>
</dbReference>